<accession>A0ACC0VNS0</accession>
<dbReference type="EMBL" id="CM047587">
    <property type="protein sequence ID" value="KAI9907116.1"/>
    <property type="molecule type" value="Genomic_DNA"/>
</dbReference>
<proteinExistence type="predicted"/>
<name>A0ACC0VNS0_9STRA</name>
<reference evidence="1 2" key="1">
    <citation type="journal article" date="2022" name="bioRxiv">
        <title>The genome of the oomycete Peronosclerospora sorghi, a cosmopolitan pathogen of maize and sorghum, is inflated with dispersed pseudogenes.</title>
        <authorList>
            <person name="Fletcher K."/>
            <person name="Martin F."/>
            <person name="Isakeit T."/>
            <person name="Cavanaugh K."/>
            <person name="Magill C."/>
            <person name="Michelmore R."/>
        </authorList>
    </citation>
    <scope>NUCLEOTIDE SEQUENCE [LARGE SCALE GENOMIC DNA]</scope>
    <source>
        <strain evidence="1">P6</strain>
    </source>
</reference>
<comment type="caution">
    <text evidence="1">The sequence shown here is derived from an EMBL/GenBank/DDBJ whole genome shotgun (WGS) entry which is preliminary data.</text>
</comment>
<protein>
    <submittedName>
        <fullName evidence="1">Uncharacterized protein</fullName>
    </submittedName>
</protein>
<sequence>MNEEDMKHKKLSADQISLYHMVQRHVKRELREVRKEFLASAACQGIMQLSEISLQAMKHGQLVYKCLPTVHKLQP</sequence>
<dbReference type="Proteomes" id="UP001163321">
    <property type="component" value="Chromosome 8"/>
</dbReference>
<evidence type="ECO:0000313" key="2">
    <source>
        <dbReference type="Proteomes" id="UP001163321"/>
    </source>
</evidence>
<evidence type="ECO:0000313" key="1">
    <source>
        <dbReference type="EMBL" id="KAI9907116.1"/>
    </source>
</evidence>
<organism evidence="1 2">
    <name type="scientific">Peronosclerospora sorghi</name>
    <dbReference type="NCBI Taxonomy" id="230839"/>
    <lineage>
        <taxon>Eukaryota</taxon>
        <taxon>Sar</taxon>
        <taxon>Stramenopiles</taxon>
        <taxon>Oomycota</taxon>
        <taxon>Peronosporomycetes</taxon>
        <taxon>Peronosporales</taxon>
        <taxon>Peronosporaceae</taxon>
        <taxon>Peronosclerospora</taxon>
    </lineage>
</organism>
<gene>
    <name evidence="1" type="ORF">PsorP6_004003</name>
</gene>
<keyword evidence="2" id="KW-1185">Reference proteome</keyword>